<dbReference type="SUPFAM" id="SSF53474">
    <property type="entry name" value="alpha/beta-Hydrolases"/>
    <property type="match status" value="1"/>
</dbReference>
<dbReference type="Proteomes" id="UP000186040">
    <property type="component" value="Unassembled WGS sequence"/>
</dbReference>
<accession>A0A1Q9LDL4</accession>
<dbReference type="EMBL" id="MKQR01000028">
    <property type="protein sequence ID" value="OLR90102.1"/>
    <property type="molecule type" value="Genomic_DNA"/>
</dbReference>
<reference evidence="6 7" key="1">
    <citation type="submission" date="2016-10" db="EMBL/GenBank/DDBJ databases">
        <title>The Draft Genome Sequence of Actinokineospora bangkokensis 44EHWT reveals the biosynthetic pathway of antifungal compounds Thailandins with unusual extender unit butylmalonyl-CoA.</title>
        <authorList>
            <person name="Greule A."/>
            <person name="Intra B."/>
            <person name="Flemming S."/>
            <person name="Rommel M.G."/>
            <person name="Panbangred W."/>
            <person name="Bechthold A."/>
        </authorList>
    </citation>
    <scope>NUCLEOTIDE SEQUENCE [LARGE SCALE GENOMIC DNA]</scope>
    <source>
        <strain evidence="6 7">44EHW</strain>
    </source>
</reference>
<organism evidence="6 7">
    <name type="scientific">Actinokineospora bangkokensis</name>
    <dbReference type="NCBI Taxonomy" id="1193682"/>
    <lineage>
        <taxon>Bacteria</taxon>
        <taxon>Bacillati</taxon>
        <taxon>Actinomycetota</taxon>
        <taxon>Actinomycetes</taxon>
        <taxon>Pseudonocardiales</taxon>
        <taxon>Pseudonocardiaceae</taxon>
        <taxon>Actinokineospora</taxon>
    </lineage>
</organism>
<sequence length="266" mass="28611">MRIVRGLAALAAAVAVVLTVSPSGDAAPTGTFCKALHVYAVRGSEEAGPYGSQIGPLVAELQRQRPGEVSAQGNGYPAVVWELSWGRPDLVHTYAESVRDGVNRMLSDLGALRSYCPNSTIAIVGYSQGSDVVRRALQNQRPDPRMRVLLLADPDFTSEDRYLPMFNDVGEGLSNLVFPTFGINHLYFGLFPENPIALSKIPPFPPGWTASSLCWRKDPACGGGQGGLPFRWGPDGAHTDYHLAAPALARDILRWSDGVRAAGIVR</sequence>
<comment type="similarity">
    <text evidence="1">Belongs to the cutinase family.</text>
</comment>
<evidence type="ECO:0000256" key="4">
    <source>
        <dbReference type="ARBA" id="ARBA00023157"/>
    </source>
</evidence>
<gene>
    <name evidence="6" type="ORF">BJP25_03765</name>
</gene>
<dbReference type="RefSeq" id="WP_075978309.1">
    <property type="nucleotide sequence ID" value="NZ_MKQR01000028.1"/>
</dbReference>
<name>A0A1Q9LDL4_9PSEU</name>
<evidence type="ECO:0000256" key="5">
    <source>
        <dbReference type="SAM" id="SignalP"/>
    </source>
</evidence>
<evidence type="ECO:0000313" key="7">
    <source>
        <dbReference type="Proteomes" id="UP000186040"/>
    </source>
</evidence>
<keyword evidence="5" id="KW-0732">Signal</keyword>
<dbReference type="InterPro" id="IPR000675">
    <property type="entry name" value="Cutinase/axe"/>
</dbReference>
<dbReference type="InterPro" id="IPR029058">
    <property type="entry name" value="AB_hydrolase_fold"/>
</dbReference>
<dbReference type="PANTHER" id="PTHR33630">
    <property type="entry name" value="CUTINASE RV1984C-RELATED-RELATED"/>
    <property type="match status" value="1"/>
</dbReference>
<dbReference type="SMART" id="SM01110">
    <property type="entry name" value="Cutinase"/>
    <property type="match status" value="1"/>
</dbReference>
<proteinExistence type="inferred from homology"/>
<feature type="chain" id="PRO_5010265208" description="Cutinase" evidence="5">
    <location>
        <begin position="27"/>
        <end position="266"/>
    </location>
</feature>
<evidence type="ECO:0000313" key="6">
    <source>
        <dbReference type="EMBL" id="OLR90102.1"/>
    </source>
</evidence>
<evidence type="ECO:0000256" key="3">
    <source>
        <dbReference type="ARBA" id="ARBA00022801"/>
    </source>
</evidence>
<keyword evidence="3" id="KW-0378">Hydrolase</keyword>
<evidence type="ECO:0008006" key="8">
    <source>
        <dbReference type="Google" id="ProtNLM"/>
    </source>
</evidence>
<dbReference type="GO" id="GO:0052689">
    <property type="term" value="F:carboxylic ester hydrolase activity"/>
    <property type="evidence" value="ECO:0007669"/>
    <property type="project" value="UniProtKB-KW"/>
</dbReference>
<comment type="caution">
    <text evidence="6">The sequence shown here is derived from an EMBL/GenBank/DDBJ whole genome shotgun (WGS) entry which is preliminary data.</text>
</comment>
<protein>
    <recommendedName>
        <fullName evidence="8">Cutinase</fullName>
    </recommendedName>
</protein>
<dbReference type="PANTHER" id="PTHR33630:SF9">
    <property type="entry name" value="CUTINASE 4"/>
    <property type="match status" value="1"/>
</dbReference>
<dbReference type="Pfam" id="PF01083">
    <property type="entry name" value="Cutinase"/>
    <property type="match status" value="1"/>
</dbReference>
<feature type="signal peptide" evidence="5">
    <location>
        <begin position="1"/>
        <end position="26"/>
    </location>
</feature>
<keyword evidence="4" id="KW-1015">Disulfide bond</keyword>
<evidence type="ECO:0000256" key="1">
    <source>
        <dbReference type="ARBA" id="ARBA00007534"/>
    </source>
</evidence>
<keyword evidence="2" id="KW-0719">Serine esterase</keyword>
<keyword evidence="7" id="KW-1185">Reference proteome</keyword>
<dbReference type="Gene3D" id="3.40.50.1820">
    <property type="entry name" value="alpha/beta hydrolase"/>
    <property type="match status" value="1"/>
</dbReference>
<dbReference type="OrthoDB" id="3690529at2"/>
<evidence type="ECO:0000256" key="2">
    <source>
        <dbReference type="ARBA" id="ARBA00022487"/>
    </source>
</evidence>
<dbReference type="STRING" id="1193682.BJP25_03765"/>
<dbReference type="AlphaFoldDB" id="A0A1Q9LDL4"/>